<sequence length="277" mass="29758">MLEITGSSYGVRVVESAEALERRIDELRADVRRAVMRGDRMAARALRAELRSAEAAWDDALSALEDAAPPAEPTPIRVPSPLLPLREQVHQALTLLGAPAAPRLVVAVHQAFSGAQIPSARLTSLRRDEERSYRAAPHARPYYLCAALTADLLAPARGLLAVSTWPLPTRIVGPLSPRVDFLTGAARLAEQLQRMADPGPAATRLLWRFATSIPGATARPDAMTPEAVAAAALAELAIHQDADRAHREASAARARSQLDDAQQLFGSRLRTISDTGS</sequence>
<dbReference type="EMBL" id="BAAAYN010000025">
    <property type="protein sequence ID" value="GAA3389662.1"/>
    <property type="molecule type" value="Genomic_DNA"/>
</dbReference>
<proteinExistence type="predicted"/>
<accession>A0ABP6T0S4</accession>
<keyword evidence="2" id="KW-1185">Reference proteome</keyword>
<protein>
    <submittedName>
        <fullName evidence="1">Uncharacterized protein</fullName>
    </submittedName>
</protein>
<comment type="caution">
    <text evidence="1">The sequence shown here is derived from an EMBL/GenBank/DDBJ whole genome shotgun (WGS) entry which is preliminary data.</text>
</comment>
<name>A0ABP6T0S4_9ACTN</name>
<dbReference type="Proteomes" id="UP001501676">
    <property type="component" value="Unassembled WGS sequence"/>
</dbReference>
<evidence type="ECO:0000313" key="2">
    <source>
        <dbReference type="Proteomes" id="UP001501676"/>
    </source>
</evidence>
<gene>
    <name evidence="1" type="ORF">GCM10020369_40650</name>
</gene>
<organism evidence="1 2">
    <name type="scientific">Cryptosporangium minutisporangium</name>
    <dbReference type="NCBI Taxonomy" id="113569"/>
    <lineage>
        <taxon>Bacteria</taxon>
        <taxon>Bacillati</taxon>
        <taxon>Actinomycetota</taxon>
        <taxon>Actinomycetes</taxon>
        <taxon>Cryptosporangiales</taxon>
        <taxon>Cryptosporangiaceae</taxon>
        <taxon>Cryptosporangium</taxon>
    </lineage>
</organism>
<evidence type="ECO:0000313" key="1">
    <source>
        <dbReference type="EMBL" id="GAA3389662.1"/>
    </source>
</evidence>
<reference evidence="2" key="1">
    <citation type="journal article" date="2019" name="Int. J. Syst. Evol. Microbiol.">
        <title>The Global Catalogue of Microorganisms (GCM) 10K type strain sequencing project: providing services to taxonomists for standard genome sequencing and annotation.</title>
        <authorList>
            <consortium name="The Broad Institute Genomics Platform"/>
            <consortium name="The Broad Institute Genome Sequencing Center for Infectious Disease"/>
            <person name="Wu L."/>
            <person name="Ma J."/>
        </authorList>
    </citation>
    <scope>NUCLEOTIDE SEQUENCE [LARGE SCALE GENOMIC DNA]</scope>
    <source>
        <strain evidence="2">JCM 9458</strain>
    </source>
</reference>